<reference evidence="3" key="4">
    <citation type="submission" date="2019-03" db="UniProtKB">
        <authorList>
            <consortium name="EnsemblPlants"/>
        </authorList>
    </citation>
    <scope>IDENTIFICATION</scope>
</reference>
<reference evidence="4" key="2">
    <citation type="journal article" date="2017" name="Nat. Plants">
        <title>The Aegilops tauschii genome reveals multiple impacts of transposons.</title>
        <authorList>
            <person name="Zhao G."/>
            <person name="Zou C."/>
            <person name="Li K."/>
            <person name="Wang K."/>
            <person name="Li T."/>
            <person name="Gao L."/>
            <person name="Zhang X."/>
            <person name="Wang H."/>
            <person name="Yang Z."/>
            <person name="Liu X."/>
            <person name="Jiang W."/>
            <person name="Mao L."/>
            <person name="Kong X."/>
            <person name="Jiao Y."/>
            <person name="Jia J."/>
        </authorList>
    </citation>
    <scope>NUCLEOTIDE SEQUENCE [LARGE SCALE GENOMIC DNA]</scope>
    <source>
        <strain evidence="4">cv. AL8/78</strain>
    </source>
</reference>
<dbReference type="GO" id="GO:0003700">
    <property type="term" value="F:DNA-binding transcription factor activity"/>
    <property type="evidence" value="ECO:0007669"/>
    <property type="project" value="InterPro"/>
</dbReference>
<name>A0A453S9F0_AEGTS</name>
<evidence type="ECO:0000313" key="4">
    <source>
        <dbReference type="Proteomes" id="UP000015105"/>
    </source>
</evidence>
<reference evidence="3" key="5">
    <citation type="journal article" date="2021" name="G3 (Bethesda)">
        <title>Aegilops tauschii genome assembly Aet v5.0 features greater sequence contiguity and improved annotation.</title>
        <authorList>
            <person name="Wang L."/>
            <person name="Zhu T."/>
            <person name="Rodriguez J.C."/>
            <person name="Deal K.R."/>
            <person name="Dubcovsky J."/>
            <person name="McGuire P.E."/>
            <person name="Lux T."/>
            <person name="Spannagl M."/>
            <person name="Mayer K.F.X."/>
            <person name="Baldrich P."/>
            <person name="Meyers B.C."/>
            <person name="Huo N."/>
            <person name="Gu Y.Q."/>
            <person name="Zhou H."/>
            <person name="Devos K.M."/>
            <person name="Bennetzen J.L."/>
            <person name="Unver T."/>
            <person name="Budak H."/>
            <person name="Gulick P.J."/>
            <person name="Galiba G."/>
            <person name="Kalapos B."/>
            <person name="Nelson D.R."/>
            <person name="Li P."/>
            <person name="You F.M."/>
            <person name="Luo M.C."/>
            <person name="Dvorak J."/>
        </authorList>
    </citation>
    <scope>NUCLEOTIDE SEQUENCE [LARGE SCALE GENOMIC DNA]</scope>
    <source>
        <strain evidence="3">cv. AL8/78</strain>
    </source>
</reference>
<keyword evidence="2" id="KW-0238">DNA-binding</keyword>
<evidence type="ECO:0000313" key="3">
    <source>
        <dbReference type="EnsemblPlants" id="AET7Gv20864900.4"/>
    </source>
</evidence>
<evidence type="ECO:0000256" key="2">
    <source>
        <dbReference type="ARBA" id="ARBA00023125"/>
    </source>
</evidence>
<proteinExistence type="predicted"/>
<comment type="subcellular location">
    <subcellularLocation>
        <location evidence="1">Nucleus</location>
    </subcellularLocation>
</comment>
<dbReference type="AlphaFoldDB" id="A0A453S9F0"/>
<dbReference type="PANTHER" id="PTHR31312">
    <property type="entry name" value="TRANSCRIPTION ACTIVATOR GLK1"/>
    <property type="match status" value="1"/>
</dbReference>
<dbReference type="EnsemblPlants" id="AET7Gv20864900.4">
    <property type="protein sequence ID" value="AET7Gv20864900.4"/>
    <property type="gene ID" value="AET7Gv20864900"/>
</dbReference>
<accession>A0A453S9F0</accession>
<dbReference type="GO" id="GO:0045893">
    <property type="term" value="P:positive regulation of DNA-templated transcription"/>
    <property type="evidence" value="ECO:0007669"/>
    <property type="project" value="InterPro"/>
</dbReference>
<evidence type="ECO:0000256" key="1">
    <source>
        <dbReference type="ARBA" id="ARBA00004123"/>
    </source>
</evidence>
<dbReference type="GO" id="GO:0000976">
    <property type="term" value="F:transcription cis-regulatory region binding"/>
    <property type="evidence" value="ECO:0007669"/>
    <property type="project" value="TreeGrafter"/>
</dbReference>
<dbReference type="PANTHER" id="PTHR31312:SF3">
    <property type="entry name" value="TRANSCRIPTION FACTOR GLK1-RELATED"/>
    <property type="match status" value="1"/>
</dbReference>
<keyword evidence="4" id="KW-1185">Reference proteome</keyword>
<dbReference type="Gramene" id="AET7Gv20864900.4">
    <property type="protein sequence ID" value="AET7Gv20864900.4"/>
    <property type="gene ID" value="AET7Gv20864900"/>
</dbReference>
<organism evidence="3 4">
    <name type="scientific">Aegilops tauschii subsp. strangulata</name>
    <name type="common">Goatgrass</name>
    <dbReference type="NCBI Taxonomy" id="200361"/>
    <lineage>
        <taxon>Eukaryota</taxon>
        <taxon>Viridiplantae</taxon>
        <taxon>Streptophyta</taxon>
        <taxon>Embryophyta</taxon>
        <taxon>Tracheophyta</taxon>
        <taxon>Spermatophyta</taxon>
        <taxon>Magnoliopsida</taxon>
        <taxon>Liliopsida</taxon>
        <taxon>Poales</taxon>
        <taxon>Poaceae</taxon>
        <taxon>BOP clade</taxon>
        <taxon>Pooideae</taxon>
        <taxon>Triticodae</taxon>
        <taxon>Triticeae</taxon>
        <taxon>Triticinae</taxon>
        <taxon>Aegilops</taxon>
    </lineage>
</organism>
<dbReference type="Proteomes" id="UP000015105">
    <property type="component" value="Chromosome 7D"/>
</dbReference>
<reference evidence="4" key="1">
    <citation type="journal article" date="2014" name="Science">
        <title>Ancient hybridizations among the ancestral genomes of bread wheat.</title>
        <authorList>
            <consortium name="International Wheat Genome Sequencing Consortium,"/>
            <person name="Marcussen T."/>
            <person name="Sandve S.R."/>
            <person name="Heier L."/>
            <person name="Spannagl M."/>
            <person name="Pfeifer M."/>
            <person name="Jakobsen K.S."/>
            <person name="Wulff B.B."/>
            <person name="Steuernagel B."/>
            <person name="Mayer K.F."/>
            <person name="Olsen O.A."/>
        </authorList>
    </citation>
    <scope>NUCLEOTIDE SEQUENCE [LARGE SCALE GENOMIC DNA]</scope>
    <source>
        <strain evidence="4">cv. AL8/78</strain>
    </source>
</reference>
<sequence>WFLQSNESIDAAIGDVLSKPWLPLPLGLKPPSLGSVMGELERQGVANVPQACG</sequence>
<dbReference type="GO" id="GO:0005634">
    <property type="term" value="C:nucleus"/>
    <property type="evidence" value="ECO:0007669"/>
    <property type="project" value="UniProtKB-SubCell"/>
</dbReference>
<reference evidence="3" key="3">
    <citation type="journal article" date="2017" name="Nature">
        <title>Genome sequence of the progenitor of the wheat D genome Aegilops tauschii.</title>
        <authorList>
            <person name="Luo M.C."/>
            <person name="Gu Y.Q."/>
            <person name="Puiu D."/>
            <person name="Wang H."/>
            <person name="Twardziok S.O."/>
            <person name="Deal K.R."/>
            <person name="Huo N."/>
            <person name="Zhu T."/>
            <person name="Wang L."/>
            <person name="Wang Y."/>
            <person name="McGuire P.E."/>
            <person name="Liu S."/>
            <person name="Long H."/>
            <person name="Ramasamy R.K."/>
            <person name="Rodriguez J.C."/>
            <person name="Van S.L."/>
            <person name="Yuan L."/>
            <person name="Wang Z."/>
            <person name="Xia Z."/>
            <person name="Xiao L."/>
            <person name="Anderson O.D."/>
            <person name="Ouyang S."/>
            <person name="Liang Y."/>
            <person name="Zimin A.V."/>
            <person name="Pertea G."/>
            <person name="Qi P."/>
            <person name="Bennetzen J.L."/>
            <person name="Dai X."/>
            <person name="Dawson M.W."/>
            <person name="Muller H.G."/>
            <person name="Kugler K."/>
            <person name="Rivarola-Duarte L."/>
            <person name="Spannagl M."/>
            <person name="Mayer K.F.X."/>
            <person name="Lu F.H."/>
            <person name="Bevan M.W."/>
            <person name="Leroy P."/>
            <person name="Li P."/>
            <person name="You F.M."/>
            <person name="Sun Q."/>
            <person name="Liu Z."/>
            <person name="Lyons E."/>
            <person name="Wicker T."/>
            <person name="Salzberg S.L."/>
            <person name="Devos K.M."/>
            <person name="Dvorak J."/>
        </authorList>
    </citation>
    <scope>NUCLEOTIDE SEQUENCE [LARGE SCALE GENOMIC DNA]</scope>
    <source>
        <strain evidence="3">cv. AL8/78</strain>
    </source>
</reference>
<protein>
    <submittedName>
        <fullName evidence="3">Uncharacterized protein</fullName>
    </submittedName>
</protein>
<dbReference type="InterPro" id="IPR044825">
    <property type="entry name" value="GLK1/2-like"/>
</dbReference>